<protein>
    <submittedName>
        <fullName evidence="3">Uncharacterized protein</fullName>
    </submittedName>
</protein>
<keyword evidence="2" id="KW-1133">Transmembrane helix</keyword>
<sequence length="124" mass="12668">MDIIDWSQVNWIDVGVYAGLAFIASLIGMGINRALGDTLLFAAILTAILFSVGYVGWNYYPHGIDVGQTHVSGQTVNPAVAAPAAEPAAQAPAADPSPVTTVPATEPASEPASEPAAEPAPANQ</sequence>
<dbReference type="RefSeq" id="WP_046478970.1">
    <property type="nucleotide sequence ID" value="NZ_LN829118.1"/>
</dbReference>
<feature type="region of interest" description="Disordered" evidence="1">
    <location>
        <begin position="78"/>
        <end position="124"/>
    </location>
</feature>
<dbReference type="AlphaFoldDB" id="A0A0D6JI75"/>
<accession>A0A0D6JI75</accession>
<evidence type="ECO:0000256" key="2">
    <source>
        <dbReference type="SAM" id="Phobius"/>
    </source>
</evidence>
<dbReference type="Proteomes" id="UP000033187">
    <property type="component" value="Chromosome 1"/>
</dbReference>
<proteinExistence type="predicted"/>
<evidence type="ECO:0000313" key="4">
    <source>
        <dbReference type="Proteomes" id="UP000033187"/>
    </source>
</evidence>
<organism evidence="3 4">
    <name type="scientific">Candidatus Filomicrobium marinum</name>
    <dbReference type="NCBI Taxonomy" id="1608628"/>
    <lineage>
        <taxon>Bacteria</taxon>
        <taxon>Pseudomonadati</taxon>
        <taxon>Pseudomonadota</taxon>
        <taxon>Alphaproteobacteria</taxon>
        <taxon>Hyphomicrobiales</taxon>
        <taxon>Hyphomicrobiaceae</taxon>
        <taxon>Filomicrobium</taxon>
    </lineage>
</organism>
<gene>
    <name evidence="3" type="ORF">YBN1229_v1_2793</name>
</gene>
<evidence type="ECO:0000313" key="3">
    <source>
        <dbReference type="EMBL" id="CPR20848.1"/>
    </source>
</evidence>
<dbReference type="KEGG" id="fiy:BN1229_v1_2793"/>
<name>A0A0D6JI75_9HYPH</name>
<keyword evidence="2" id="KW-0812">Transmembrane</keyword>
<keyword evidence="4" id="KW-1185">Reference proteome</keyword>
<reference evidence="4" key="1">
    <citation type="submission" date="2015-02" db="EMBL/GenBank/DDBJ databases">
        <authorList>
            <person name="Chooi Y.-H."/>
        </authorList>
    </citation>
    <scope>NUCLEOTIDE SEQUENCE [LARGE SCALE GENOMIC DNA]</scope>
    <source>
        <strain evidence="4">strain Y</strain>
    </source>
</reference>
<keyword evidence="2" id="KW-0472">Membrane</keyword>
<feature type="transmembrane region" description="Helical" evidence="2">
    <location>
        <begin position="39"/>
        <end position="60"/>
    </location>
</feature>
<evidence type="ECO:0000256" key="1">
    <source>
        <dbReference type="SAM" id="MobiDB-lite"/>
    </source>
</evidence>
<dbReference type="KEGG" id="fil:BN1229_v1_3127"/>
<feature type="transmembrane region" description="Helical" evidence="2">
    <location>
        <begin position="14"/>
        <end position="32"/>
    </location>
</feature>
<dbReference type="EMBL" id="LN829119">
    <property type="protein sequence ID" value="CPR20848.1"/>
    <property type="molecule type" value="Genomic_DNA"/>
</dbReference>